<reference evidence="2 3" key="1">
    <citation type="journal article" date="2018" name="Sci. Rep.">
        <title>Genomic signatures of local adaptation to the degree of environmental predictability in rotifers.</title>
        <authorList>
            <person name="Franch-Gras L."/>
            <person name="Hahn C."/>
            <person name="Garcia-Roger E.M."/>
            <person name="Carmona M.J."/>
            <person name="Serra M."/>
            <person name="Gomez A."/>
        </authorList>
    </citation>
    <scope>NUCLEOTIDE SEQUENCE [LARGE SCALE GENOMIC DNA]</scope>
    <source>
        <strain evidence="2">HYR1</strain>
    </source>
</reference>
<feature type="transmembrane region" description="Helical" evidence="1">
    <location>
        <begin position="27"/>
        <end position="46"/>
    </location>
</feature>
<evidence type="ECO:0008006" key="4">
    <source>
        <dbReference type="Google" id="ProtNLM"/>
    </source>
</evidence>
<keyword evidence="1" id="KW-0472">Membrane</keyword>
<keyword evidence="3" id="KW-1185">Reference proteome</keyword>
<comment type="caution">
    <text evidence="2">The sequence shown here is derived from an EMBL/GenBank/DDBJ whole genome shotgun (WGS) entry which is preliminary data.</text>
</comment>
<proteinExistence type="predicted"/>
<evidence type="ECO:0000256" key="1">
    <source>
        <dbReference type="SAM" id="Phobius"/>
    </source>
</evidence>
<evidence type="ECO:0000313" key="2">
    <source>
        <dbReference type="EMBL" id="RNA08457.1"/>
    </source>
</evidence>
<keyword evidence="1" id="KW-1133">Transmembrane helix</keyword>
<gene>
    <name evidence="2" type="ORF">BpHYR1_015087</name>
</gene>
<evidence type="ECO:0000313" key="3">
    <source>
        <dbReference type="Proteomes" id="UP000276133"/>
    </source>
</evidence>
<keyword evidence="1" id="KW-0812">Transmembrane</keyword>
<protein>
    <recommendedName>
        <fullName evidence="4">Transmembrane protein</fullName>
    </recommendedName>
</protein>
<name>A0A3M7QAG5_BRAPC</name>
<dbReference type="AlphaFoldDB" id="A0A3M7QAG5"/>
<accession>A0A3M7QAG5</accession>
<dbReference type="Proteomes" id="UP000276133">
    <property type="component" value="Unassembled WGS sequence"/>
</dbReference>
<dbReference type="EMBL" id="REGN01006742">
    <property type="protein sequence ID" value="RNA08457.1"/>
    <property type="molecule type" value="Genomic_DNA"/>
</dbReference>
<sequence>MNQLHSFSDNYQTCPVKSLARKIYCVFKFYTCFLDVLLKLLIIPLIKKIIKIYDYKLKTSINSKKYAQRRRKLICVSSTQINK</sequence>
<organism evidence="2 3">
    <name type="scientific">Brachionus plicatilis</name>
    <name type="common">Marine rotifer</name>
    <name type="synonym">Brachionus muelleri</name>
    <dbReference type="NCBI Taxonomy" id="10195"/>
    <lineage>
        <taxon>Eukaryota</taxon>
        <taxon>Metazoa</taxon>
        <taxon>Spiralia</taxon>
        <taxon>Gnathifera</taxon>
        <taxon>Rotifera</taxon>
        <taxon>Eurotatoria</taxon>
        <taxon>Monogononta</taxon>
        <taxon>Pseudotrocha</taxon>
        <taxon>Ploima</taxon>
        <taxon>Brachionidae</taxon>
        <taxon>Brachionus</taxon>
    </lineage>
</organism>